<comment type="similarity">
    <text evidence="1">Belongs to the DprA/Smf family.</text>
</comment>
<dbReference type="PANTHER" id="PTHR43022">
    <property type="entry name" value="PROTEIN SMF"/>
    <property type="match status" value="1"/>
</dbReference>
<keyword evidence="4" id="KW-1185">Reference proteome</keyword>
<name>A0A0K2GZJ5_9CORY</name>
<sequence>MDIMRAWAYLNRVIEGTHPEIVEIIRQFGPEDVAERIKARRALPERLLASTESRAYVDNSAEDLDHAARLGYRLVYPGSSEWPEDKFDCFAALDVADRSDAPPLALWVRGQGLRQATAESVALVGTRATTKYGIDVAKQLSEKLSGAAARRVSIVSGGALGIDAAAHQAALDSGGVTVMVAACGPGVAYPSSHRQLFDEISRSGCLVSEYPPGVRPARHRFLTRNRLVAALSDAVVVVEAGWRSGARNTANWATRMNRPLGAVPGPVTSPATSGCHDLIRSGQAILVTNAENVLSLYREVGSVDEDCQLELDWAKSPVQQLSRSELSVYDALNQKGSVSVDVVSSRAGVSIGLATHLLLELQKRGFVQRMKDGWARIVES</sequence>
<dbReference type="PATRIC" id="fig|1408189.4.peg.1031"/>
<evidence type="ECO:0000313" key="3">
    <source>
        <dbReference type="EMBL" id="ALA67204.1"/>
    </source>
</evidence>
<dbReference type="Pfam" id="PF02481">
    <property type="entry name" value="DNA_processg_A"/>
    <property type="match status" value="1"/>
</dbReference>
<dbReference type="InterPro" id="IPR057666">
    <property type="entry name" value="DrpA_SLOG"/>
</dbReference>
<protein>
    <recommendedName>
        <fullName evidence="2">Smf/DprA SLOG domain-containing protein</fullName>
    </recommendedName>
</protein>
<dbReference type="AlphaFoldDB" id="A0A0K2GZJ5"/>
<reference evidence="3 4" key="1">
    <citation type="submission" date="2013-10" db="EMBL/GenBank/DDBJ databases">
        <title>Complete genome sequence of Corynebacterium lactis DSM 45799(T), isolated from raw cow milk.</title>
        <authorList>
            <person name="Ruckert C."/>
            <person name="Albersmeier A."/>
            <person name="Lipski A."/>
            <person name="Kalinowski J."/>
        </authorList>
    </citation>
    <scope>NUCLEOTIDE SEQUENCE [LARGE SCALE GENOMIC DNA]</scope>
    <source>
        <strain evidence="3 4">RW2-5</strain>
    </source>
</reference>
<accession>A0A0K2GZJ5</accession>
<evidence type="ECO:0000256" key="1">
    <source>
        <dbReference type="ARBA" id="ARBA00006525"/>
    </source>
</evidence>
<dbReference type="GO" id="GO:0009294">
    <property type="term" value="P:DNA-mediated transformation"/>
    <property type="evidence" value="ECO:0007669"/>
    <property type="project" value="InterPro"/>
</dbReference>
<proteinExistence type="inferred from homology"/>
<dbReference type="SUPFAM" id="SSF102405">
    <property type="entry name" value="MCP/YpsA-like"/>
    <property type="match status" value="1"/>
</dbReference>
<dbReference type="STRING" id="1408189.CLAC_05185"/>
<gene>
    <name evidence="3" type="ORF">CLAC_05185</name>
</gene>
<organism evidence="3 4">
    <name type="scientific">Corynebacterium lactis RW2-5</name>
    <dbReference type="NCBI Taxonomy" id="1408189"/>
    <lineage>
        <taxon>Bacteria</taxon>
        <taxon>Bacillati</taxon>
        <taxon>Actinomycetota</taxon>
        <taxon>Actinomycetes</taxon>
        <taxon>Mycobacteriales</taxon>
        <taxon>Corynebacteriaceae</taxon>
        <taxon>Corynebacterium</taxon>
    </lineage>
</organism>
<dbReference type="Gene3D" id="3.40.50.450">
    <property type="match status" value="1"/>
</dbReference>
<dbReference type="Proteomes" id="UP000058446">
    <property type="component" value="Chromosome"/>
</dbReference>
<dbReference type="InterPro" id="IPR003488">
    <property type="entry name" value="DprA"/>
</dbReference>
<dbReference type="InterPro" id="IPR036390">
    <property type="entry name" value="WH_DNA-bd_sf"/>
</dbReference>
<dbReference type="KEGG" id="clw:CLAC_05185"/>
<dbReference type="OrthoDB" id="9785707at2"/>
<dbReference type="EMBL" id="CP006841">
    <property type="protein sequence ID" value="ALA67204.1"/>
    <property type="molecule type" value="Genomic_DNA"/>
</dbReference>
<dbReference type="NCBIfam" id="TIGR00732">
    <property type="entry name" value="dprA"/>
    <property type="match status" value="1"/>
</dbReference>
<dbReference type="PANTHER" id="PTHR43022:SF1">
    <property type="entry name" value="PROTEIN SMF"/>
    <property type="match status" value="1"/>
</dbReference>
<dbReference type="SUPFAM" id="SSF46785">
    <property type="entry name" value="Winged helix' DNA-binding domain"/>
    <property type="match status" value="1"/>
</dbReference>
<evidence type="ECO:0000259" key="2">
    <source>
        <dbReference type="Pfam" id="PF02481"/>
    </source>
</evidence>
<feature type="domain" description="Smf/DprA SLOG" evidence="2">
    <location>
        <begin position="79"/>
        <end position="296"/>
    </location>
</feature>
<evidence type="ECO:0000313" key="4">
    <source>
        <dbReference type="Proteomes" id="UP000058446"/>
    </source>
</evidence>